<evidence type="ECO:0000256" key="3">
    <source>
        <dbReference type="SAM" id="MobiDB-lite"/>
    </source>
</evidence>
<evidence type="ECO:0000313" key="6">
    <source>
        <dbReference type="Proteomes" id="UP000243459"/>
    </source>
</evidence>
<feature type="compositionally biased region" description="Polar residues" evidence="3">
    <location>
        <begin position="20"/>
        <end position="37"/>
    </location>
</feature>
<evidence type="ECO:0000256" key="1">
    <source>
        <dbReference type="ARBA" id="ARBA00004370"/>
    </source>
</evidence>
<reference evidence="6" key="1">
    <citation type="journal article" date="2017" name="Nat. Commun.">
        <title>The asparagus genome sheds light on the origin and evolution of a young Y chromosome.</title>
        <authorList>
            <person name="Harkess A."/>
            <person name="Zhou J."/>
            <person name="Xu C."/>
            <person name="Bowers J.E."/>
            <person name="Van der Hulst R."/>
            <person name="Ayyampalayam S."/>
            <person name="Mercati F."/>
            <person name="Riccardi P."/>
            <person name="McKain M.R."/>
            <person name="Kakrana A."/>
            <person name="Tang H."/>
            <person name="Ray J."/>
            <person name="Groenendijk J."/>
            <person name="Arikit S."/>
            <person name="Mathioni S.M."/>
            <person name="Nakano M."/>
            <person name="Shan H."/>
            <person name="Telgmann-Rauber A."/>
            <person name="Kanno A."/>
            <person name="Yue Z."/>
            <person name="Chen H."/>
            <person name="Li W."/>
            <person name="Chen Y."/>
            <person name="Xu X."/>
            <person name="Zhang Y."/>
            <person name="Luo S."/>
            <person name="Chen H."/>
            <person name="Gao J."/>
            <person name="Mao Z."/>
            <person name="Pires J.C."/>
            <person name="Luo M."/>
            <person name="Kudrna D."/>
            <person name="Wing R.A."/>
            <person name="Meyers B.C."/>
            <person name="Yi K."/>
            <person name="Kong H."/>
            <person name="Lavrijsen P."/>
            <person name="Sunseri F."/>
            <person name="Falavigna A."/>
            <person name="Ye Y."/>
            <person name="Leebens-Mack J.H."/>
            <person name="Chen G."/>
        </authorList>
    </citation>
    <scope>NUCLEOTIDE SEQUENCE [LARGE SCALE GENOMIC DNA]</scope>
    <source>
        <strain evidence="6">cv. DH0086</strain>
    </source>
</reference>
<dbReference type="PANTHER" id="PTHR31415">
    <property type="entry name" value="OS05G0367900 PROTEIN"/>
    <property type="match status" value="1"/>
</dbReference>
<dbReference type="GO" id="GO:0098542">
    <property type="term" value="P:defense response to other organism"/>
    <property type="evidence" value="ECO:0007669"/>
    <property type="project" value="InterPro"/>
</dbReference>
<sequence>MSFIFDSRPPRPQPDRTRHNPAQPNFPPQSETETHYFSPQPEPARAHRRGTRTRRYTQMVQESLTSRFARFICSFFLSLVFVVGLIFFILYLSLRPHRPRFYLNSFTLNQTGSASFNIIRDRNAEEPKSIWYLTTSDMSAVNYTILIKLLHAGTVMHSFYQEPKKTTNIEAQLAGKGNGPVLSQISGNQSTGEAQLRLELLSIIRFKVKTWDTHEHKMHVSCELAVGADGNLLPRYVGERCDIYF</sequence>
<evidence type="ECO:0008006" key="7">
    <source>
        <dbReference type="Google" id="ProtNLM"/>
    </source>
</evidence>
<proteinExistence type="predicted"/>
<dbReference type="PANTHER" id="PTHR31415:SF3">
    <property type="entry name" value="LATE EMBRYOGENESIS ABUNDANT (LEA) HYDROXYPROLINE-RICH GLYCOPROTEIN FAMILY"/>
    <property type="match status" value="1"/>
</dbReference>
<evidence type="ECO:0000313" key="5">
    <source>
        <dbReference type="EMBL" id="ONK74704.1"/>
    </source>
</evidence>
<dbReference type="OMA" id="WPEFINA"/>
<dbReference type="GO" id="GO:0005886">
    <property type="term" value="C:plasma membrane"/>
    <property type="evidence" value="ECO:0007669"/>
    <property type="project" value="TreeGrafter"/>
</dbReference>
<dbReference type="AlphaFoldDB" id="A0A5P1F9D1"/>
<keyword evidence="2 4" id="KW-0472">Membrane</keyword>
<dbReference type="EMBL" id="CM007383">
    <property type="protein sequence ID" value="ONK74704.1"/>
    <property type="molecule type" value="Genomic_DNA"/>
</dbReference>
<feature type="transmembrane region" description="Helical" evidence="4">
    <location>
        <begin position="68"/>
        <end position="92"/>
    </location>
</feature>
<feature type="region of interest" description="Disordered" evidence="3">
    <location>
        <begin position="1"/>
        <end position="53"/>
    </location>
</feature>
<name>A0A5P1F9D1_ASPOF</name>
<protein>
    <recommendedName>
        <fullName evidence="7">Late embryogenesis abundant protein LEA-2 subgroup domain-containing protein</fullName>
    </recommendedName>
</protein>
<organism evidence="5 6">
    <name type="scientific">Asparagus officinalis</name>
    <name type="common">Garden asparagus</name>
    <dbReference type="NCBI Taxonomy" id="4686"/>
    <lineage>
        <taxon>Eukaryota</taxon>
        <taxon>Viridiplantae</taxon>
        <taxon>Streptophyta</taxon>
        <taxon>Embryophyta</taxon>
        <taxon>Tracheophyta</taxon>
        <taxon>Spermatophyta</taxon>
        <taxon>Magnoliopsida</taxon>
        <taxon>Liliopsida</taxon>
        <taxon>Asparagales</taxon>
        <taxon>Asparagaceae</taxon>
        <taxon>Asparagoideae</taxon>
        <taxon>Asparagus</taxon>
    </lineage>
</organism>
<keyword evidence="6" id="KW-1185">Reference proteome</keyword>
<dbReference type="GO" id="GO:0009506">
    <property type="term" value="C:plasmodesma"/>
    <property type="evidence" value="ECO:0007669"/>
    <property type="project" value="TreeGrafter"/>
</dbReference>
<dbReference type="Proteomes" id="UP000243459">
    <property type="component" value="Chromosome 3"/>
</dbReference>
<comment type="subcellular location">
    <subcellularLocation>
        <location evidence="1">Membrane</location>
    </subcellularLocation>
</comment>
<dbReference type="Gramene" id="ONK74704">
    <property type="protein sequence ID" value="ONK74704"/>
    <property type="gene ID" value="A4U43_C03F9280"/>
</dbReference>
<keyword evidence="4" id="KW-0812">Transmembrane</keyword>
<gene>
    <name evidence="5" type="ORF">A4U43_C03F9280</name>
</gene>
<dbReference type="OrthoDB" id="779224at2759"/>
<keyword evidence="4" id="KW-1133">Transmembrane helix</keyword>
<evidence type="ECO:0000256" key="4">
    <source>
        <dbReference type="SAM" id="Phobius"/>
    </source>
</evidence>
<evidence type="ECO:0000256" key="2">
    <source>
        <dbReference type="ARBA" id="ARBA00023136"/>
    </source>
</evidence>
<accession>A0A5P1F9D1</accession>
<dbReference type="InterPro" id="IPR044839">
    <property type="entry name" value="NDR1-like"/>
</dbReference>